<dbReference type="Proteomes" id="UP000229757">
    <property type="component" value="Chromosome"/>
</dbReference>
<dbReference type="AlphaFoldDB" id="A0A2K8KU06"/>
<keyword evidence="6 12" id="KW-1133">Transmembrane helix</keyword>
<dbReference type="InterPro" id="IPR036318">
    <property type="entry name" value="FAD-bd_PCMH-like_sf"/>
</dbReference>
<feature type="transmembrane region" description="Helical" evidence="13">
    <location>
        <begin position="95"/>
        <end position="114"/>
    </location>
</feature>
<dbReference type="CDD" id="cd04590">
    <property type="entry name" value="CBS_pair_CorC_HlyC_assoc"/>
    <property type="match status" value="1"/>
</dbReference>
<feature type="domain" description="CBS" evidence="14">
    <location>
        <begin position="211"/>
        <end position="270"/>
    </location>
</feature>
<dbReference type="KEGG" id="rfo:REIFOR_02208"/>
<dbReference type="RefSeq" id="WP_100257610.1">
    <property type="nucleotide sequence ID" value="NZ_CP011797.1"/>
</dbReference>
<dbReference type="InterPro" id="IPR005170">
    <property type="entry name" value="Transptr-assoc_dom"/>
</dbReference>
<dbReference type="InterPro" id="IPR016169">
    <property type="entry name" value="FAD-bd_PCMH_sub2"/>
</dbReference>
<sequence length="429" mass="47575">MNDLPLGLLFGALALLLLASAFFSSSETSMLSLNRYRLKHLANEGNRSAKLAQRLLETPEQLISVILIGNNLVNIAAATLATLIAQQLLPDNEKLGITISTIALTLAVLIFSEVTPKTIAQRHPERIAFPASYVLRMLSWLLAPAVWFINGIVRILFWMLRIGKGNENVEALSSAELKTLVNESGSTLPVQRQSMLLGILELENVTVDDIMVPRNEVNGIDIEGSIEQIADSIRQNGYTRFPLFKGDIDKVIGILHIRDAAEFLYADAPTKVMLTKAAKDPYFVPEGTPLHTQLLNFQSLQLRMALVVDEYGDIQGLVTLEDLLEEIVGEFTTDLTNNSKEIHPQRDGSFVIDGTASIRDINKVLQWDLPTDGPKTLNGLILEYIEEIPDANLSIKIDRFLIEILQIKDNAVTAARIRYLGKLPTESDR</sequence>
<dbReference type="Pfam" id="PF01595">
    <property type="entry name" value="CNNM"/>
    <property type="match status" value="1"/>
</dbReference>
<dbReference type="GO" id="GO:0005886">
    <property type="term" value="C:plasma membrane"/>
    <property type="evidence" value="ECO:0007669"/>
    <property type="project" value="UniProtKB-SubCell"/>
</dbReference>
<comment type="similarity">
    <text evidence="2">Belongs to the UPF0053 family.</text>
</comment>
<dbReference type="Pfam" id="PF00571">
    <property type="entry name" value="CBS"/>
    <property type="match status" value="2"/>
</dbReference>
<dbReference type="Gene3D" id="3.30.465.10">
    <property type="match status" value="1"/>
</dbReference>
<dbReference type="PANTHER" id="PTHR22777:SF32">
    <property type="entry name" value="UPF0053 INNER MEMBRANE PROTEIN YFJD"/>
    <property type="match status" value="1"/>
</dbReference>
<dbReference type="PROSITE" id="PS51371">
    <property type="entry name" value="CBS"/>
    <property type="match status" value="2"/>
</dbReference>
<dbReference type="FunFam" id="3.10.580.10:FF:000002">
    <property type="entry name" value="Magnesium/cobalt efflux protein CorC"/>
    <property type="match status" value="1"/>
</dbReference>
<dbReference type="FunFam" id="3.30.465.10:FF:000010">
    <property type="entry name" value="DUF21 domain-containing protein"/>
    <property type="match status" value="1"/>
</dbReference>
<keyword evidence="5" id="KW-0677">Repeat</keyword>
<comment type="function">
    <text evidence="9">Plays a role in the transport of magnesium and cobalt ions.</text>
</comment>
<evidence type="ECO:0000256" key="4">
    <source>
        <dbReference type="ARBA" id="ARBA00022692"/>
    </source>
</evidence>
<evidence type="ECO:0000256" key="11">
    <source>
        <dbReference type="PROSITE-ProRule" id="PRU00703"/>
    </source>
</evidence>
<dbReference type="InterPro" id="IPR002550">
    <property type="entry name" value="CNNM"/>
</dbReference>
<dbReference type="InterPro" id="IPR046342">
    <property type="entry name" value="CBS_dom_sf"/>
</dbReference>
<keyword evidence="3" id="KW-1003">Cell membrane</keyword>
<evidence type="ECO:0000256" key="2">
    <source>
        <dbReference type="ARBA" id="ARBA00006337"/>
    </source>
</evidence>
<reference evidence="16 17" key="1">
    <citation type="journal article" date="2017" name="Environ. Microbiol.">
        <title>Genomic and physiological analyses of 'Reinekea forsetii' reveal a versatile opportunistic lifestyle during spring algae blooms.</title>
        <authorList>
            <person name="Avci B."/>
            <person name="Hahnke R.L."/>
            <person name="Chafee M."/>
            <person name="Fischer T."/>
            <person name="Gruber-Vodicka H."/>
            <person name="Tegetmeyer H.E."/>
            <person name="Harder J."/>
            <person name="Fuchs B.M."/>
            <person name="Amann R.I."/>
            <person name="Teeling H."/>
        </authorList>
    </citation>
    <scope>NUCLEOTIDE SEQUENCE [LARGE SCALE GENOMIC DNA]</scope>
    <source>
        <strain evidence="16 17">Hel1_31_D35</strain>
    </source>
</reference>
<feature type="transmembrane region" description="Helical" evidence="13">
    <location>
        <begin position="62"/>
        <end position="83"/>
    </location>
</feature>
<dbReference type="SUPFAM" id="SSF56176">
    <property type="entry name" value="FAD-binding/transporter-associated domain-like"/>
    <property type="match status" value="1"/>
</dbReference>
<dbReference type="SUPFAM" id="SSF54631">
    <property type="entry name" value="CBS-domain pair"/>
    <property type="match status" value="1"/>
</dbReference>
<evidence type="ECO:0000256" key="8">
    <source>
        <dbReference type="ARBA" id="ARBA00023136"/>
    </source>
</evidence>
<feature type="domain" description="CNNM transmembrane" evidence="15">
    <location>
        <begin position="2"/>
        <end position="195"/>
    </location>
</feature>
<keyword evidence="4 12" id="KW-0812">Transmembrane</keyword>
<evidence type="ECO:0000256" key="12">
    <source>
        <dbReference type="PROSITE-ProRule" id="PRU01193"/>
    </source>
</evidence>
<dbReference type="OrthoDB" id="9797674at2"/>
<protein>
    <recommendedName>
        <fullName evidence="10">Magnesium and cobalt efflux protein CorC</fullName>
    </recommendedName>
</protein>
<evidence type="ECO:0000256" key="13">
    <source>
        <dbReference type="SAM" id="Phobius"/>
    </source>
</evidence>
<dbReference type="Pfam" id="PF03471">
    <property type="entry name" value="CorC_HlyC"/>
    <property type="match status" value="1"/>
</dbReference>
<evidence type="ECO:0000256" key="9">
    <source>
        <dbReference type="ARBA" id="ARBA00037273"/>
    </source>
</evidence>
<dbReference type="SMART" id="SM01091">
    <property type="entry name" value="CorC_HlyC"/>
    <property type="match status" value="1"/>
</dbReference>
<evidence type="ECO:0000313" key="16">
    <source>
        <dbReference type="EMBL" id="ATX77341.1"/>
    </source>
</evidence>
<gene>
    <name evidence="16" type="ORF">REIFOR_02208</name>
</gene>
<keyword evidence="17" id="KW-1185">Reference proteome</keyword>
<dbReference type="EMBL" id="CP011797">
    <property type="protein sequence ID" value="ATX77341.1"/>
    <property type="molecule type" value="Genomic_DNA"/>
</dbReference>
<proteinExistence type="inferred from homology"/>
<dbReference type="GO" id="GO:0050660">
    <property type="term" value="F:flavin adenine dinucleotide binding"/>
    <property type="evidence" value="ECO:0007669"/>
    <property type="project" value="InterPro"/>
</dbReference>
<keyword evidence="8 12" id="KW-0472">Membrane</keyword>
<dbReference type="Gene3D" id="3.10.580.10">
    <property type="entry name" value="CBS-domain"/>
    <property type="match status" value="1"/>
</dbReference>
<evidence type="ECO:0000259" key="15">
    <source>
        <dbReference type="PROSITE" id="PS51846"/>
    </source>
</evidence>
<feature type="domain" description="CBS" evidence="14">
    <location>
        <begin position="273"/>
        <end position="335"/>
    </location>
</feature>
<evidence type="ECO:0000256" key="7">
    <source>
        <dbReference type="ARBA" id="ARBA00023122"/>
    </source>
</evidence>
<evidence type="ECO:0000256" key="3">
    <source>
        <dbReference type="ARBA" id="ARBA00022475"/>
    </source>
</evidence>
<evidence type="ECO:0000256" key="6">
    <source>
        <dbReference type="ARBA" id="ARBA00022989"/>
    </source>
</evidence>
<evidence type="ECO:0000256" key="10">
    <source>
        <dbReference type="ARBA" id="ARBA00040729"/>
    </source>
</evidence>
<dbReference type="InterPro" id="IPR044751">
    <property type="entry name" value="Ion_transp-like_CBS"/>
</dbReference>
<dbReference type="InterPro" id="IPR000644">
    <property type="entry name" value="CBS_dom"/>
</dbReference>
<name>A0A2K8KU06_9GAMM</name>
<dbReference type="PANTHER" id="PTHR22777">
    <property type="entry name" value="HEMOLYSIN-RELATED"/>
    <property type="match status" value="1"/>
</dbReference>
<keyword evidence="7 11" id="KW-0129">CBS domain</keyword>
<comment type="subcellular location">
    <subcellularLocation>
        <location evidence="1">Cell membrane</location>
        <topology evidence="1">Multi-pass membrane protein</topology>
    </subcellularLocation>
</comment>
<organism evidence="16 17">
    <name type="scientific">Reinekea forsetii</name>
    <dbReference type="NCBI Taxonomy" id="1336806"/>
    <lineage>
        <taxon>Bacteria</taxon>
        <taxon>Pseudomonadati</taxon>
        <taxon>Pseudomonadota</taxon>
        <taxon>Gammaproteobacteria</taxon>
        <taxon>Oceanospirillales</taxon>
        <taxon>Saccharospirillaceae</taxon>
        <taxon>Reinekea</taxon>
    </lineage>
</organism>
<dbReference type="PROSITE" id="PS51846">
    <property type="entry name" value="CNNM"/>
    <property type="match status" value="1"/>
</dbReference>
<evidence type="ECO:0000313" key="17">
    <source>
        <dbReference type="Proteomes" id="UP000229757"/>
    </source>
</evidence>
<evidence type="ECO:0000256" key="1">
    <source>
        <dbReference type="ARBA" id="ARBA00004651"/>
    </source>
</evidence>
<evidence type="ECO:0000259" key="14">
    <source>
        <dbReference type="PROSITE" id="PS51371"/>
    </source>
</evidence>
<evidence type="ECO:0000256" key="5">
    <source>
        <dbReference type="ARBA" id="ARBA00022737"/>
    </source>
</evidence>
<feature type="transmembrane region" description="Helical" evidence="13">
    <location>
        <begin position="134"/>
        <end position="157"/>
    </location>
</feature>
<accession>A0A2K8KU06</accession>